<dbReference type="AlphaFoldDB" id="E2ZC14"/>
<evidence type="ECO:0000313" key="2">
    <source>
        <dbReference type="EMBL" id="EFQ04001.1"/>
    </source>
</evidence>
<accession>E2ZC14</accession>
<feature type="transmembrane region" description="Helical" evidence="1">
    <location>
        <begin position="25"/>
        <end position="45"/>
    </location>
</feature>
<protein>
    <recommendedName>
        <fullName evidence="4">ECF transporter S component</fullName>
    </recommendedName>
</protein>
<dbReference type="STRING" id="706434.HMPREF9429_01184"/>
<keyword evidence="1" id="KW-0472">Membrane</keyword>
<evidence type="ECO:0000313" key="3">
    <source>
        <dbReference type="Proteomes" id="UP000003195"/>
    </source>
</evidence>
<keyword evidence="1" id="KW-0812">Transmembrane</keyword>
<comment type="caution">
    <text evidence="2">The sequence shown here is derived from an EMBL/GenBank/DDBJ whole genome shotgun (WGS) entry which is preliminary data.</text>
</comment>
<organism evidence="2 3">
    <name type="scientific">Megasphaera micronuciformis F0359</name>
    <dbReference type="NCBI Taxonomy" id="706434"/>
    <lineage>
        <taxon>Bacteria</taxon>
        <taxon>Bacillati</taxon>
        <taxon>Bacillota</taxon>
        <taxon>Negativicutes</taxon>
        <taxon>Veillonellales</taxon>
        <taxon>Veillonellaceae</taxon>
        <taxon>Megasphaera</taxon>
    </lineage>
</organism>
<dbReference type="Proteomes" id="UP000003195">
    <property type="component" value="Unassembled WGS sequence"/>
</dbReference>
<feature type="transmembrane region" description="Helical" evidence="1">
    <location>
        <begin position="149"/>
        <end position="175"/>
    </location>
</feature>
<evidence type="ECO:0008006" key="4">
    <source>
        <dbReference type="Google" id="ProtNLM"/>
    </source>
</evidence>
<dbReference type="EMBL" id="AECS01000037">
    <property type="protein sequence ID" value="EFQ04001.1"/>
    <property type="molecule type" value="Genomic_DNA"/>
</dbReference>
<sequence>MCYYSNANGFSVEVISMNDGRLHNLVRGAILLALAVVLQGMRLIIPVPTPISMFLIGSAVNACLVLIARTTGRTQGVTAAVLLPVFAWLEGMLPLWFFIFPVMVGNIVFVLLVNAARGRGIYGAAFVKAFVLYSAFFVLLQVVEVPNRIGAGILFVMSWPQIVTGLIGIGIALYAQKRLAEVTKK</sequence>
<name>E2ZC14_9FIRM</name>
<gene>
    <name evidence="2" type="ORF">HMPREF9429_01184</name>
</gene>
<dbReference type="HOGENOM" id="CLU_123730_1_0_9"/>
<keyword evidence="3" id="KW-1185">Reference proteome</keyword>
<reference evidence="2 3" key="1">
    <citation type="submission" date="2010-08" db="EMBL/GenBank/DDBJ databases">
        <authorList>
            <person name="Weinstock G."/>
            <person name="Sodergren E."/>
            <person name="Clifton S."/>
            <person name="Fulton L."/>
            <person name="Fulton B."/>
            <person name="Courtney L."/>
            <person name="Fronick C."/>
            <person name="Harrison M."/>
            <person name="Strong C."/>
            <person name="Farmer C."/>
            <person name="Delahaunty K."/>
            <person name="Markovic C."/>
            <person name="Hall O."/>
            <person name="Minx P."/>
            <person name="Tomlinson C."/>
            <person name="Mitreva M."/>
            <person name="Hou S."/>
            <person name="Chen J."/>
            <person name="Wollam A."/>
            <person name="Pepin K.H."/>
            <person name="Johnson M."/>
            <person name="Bhonagiri V."/>
            <person name="Zhang X."/>
            <person name="Suruliraj S."/>
            <person name="Warren W."/>
            <person name="Chinwalla A."/>
            <person name="Mardis E.R."/>
            <person name="Wilson R.K."/>
        </authorList>
    </citation>
    <scope>NUCLEOTIDE SEQUENCE [LARGE SCALE GENOMIC DNA]</scope>
    <source>
        <strain evidence="2 3">F0359</strain>
    </source>
</reference>
<proteinExistence type="predicted"/>
<dbReference type="eggNOG" id="ENOG5032UR1">
    <property type="taxonomic scope" value="Bacteria"/>
</dbReference>
<keyword evidence="1" id="KW-1133">Transmembrane helix</keyword>
<feature type="transmembrane region" description="Helical" evidence="1">
    <location>
        <begin position="95"/>
        <end position="113"/>
    </location>
</feature>
<feature type="transmembrane region" description="Helical" evidence="1">
    <location>
        <begin position="125"/>
        <end position="143"/>
    </location>
</feature>
<evidence type="ECO:0000256" key="1">
    <source>
        <dbReference type="SAM" id="Phobius"/>
    </source>
</evidence>